<dbReference type="AlphaFoldDB" id="A0AAE1EUD4"/>
<feature type="transmembrane region" description="Helical" evidence="2">
    <location>
        <begin position="230"/>
        <end position="251"/>
    </location>
</feature>
<feature type="transmembrane region" description="Helical" evidence="2">
    <location>
        <begin position="202"/>
        <end position="218"/>
    </location>
</feature>
<comment type="caution">
    <text evidence="3">The sequence shown here is derived from an EMBL/GenBank/DDBJ whole genome shotgun (WGS) entry which is preliminary data.</text>
</comment>
<feature type="region of interest" description="Disordered" evidence="1">
    <location>
        <begin position="320"/>
        <end position="377"/>
    </location>
</feature>
<evidence type="ECO:0000256" key="1">
    <source>
        <dbReference type="SAM" id="MobiDB-lite"/>
    </source>
</evidence>
<gene>
    <name evidence="3" type="ORF">Pcinc_032311</name>
</gene>
<sequence length="377" mass="40278">MAYSQYEALAPDHPHRIKYGTGYRIPPPNVNGVTSYQIPPASYQIPPASHQIPPSSYIIDQPVPVADQTHESYIPTQPSAPSMSYNLPSNSGQPGSSFPPTGQASYPSPGAPQYKDDPPPPYSSVVAKVNTPTTYLYVSGEHKVPGVMMAQQQTPGSMAPQQPQVVVVQQPIVTVTNQKQSAPYLLRGARFDSGCRCPGTCFSFLVAMGIIIFISELITSTSSGFSSTSFLIFAGGGVLLVSGLCLCHTAYSQYEALPPNHPHRIKYGTGYRLPSPNVNGVTSYQIPPASYQIPPASHQIPPSSYIIDQPVPVADQTHESYIPTQPSAPSMSYNLPSNSGQPGSSFPPTGQASYPSPGAPQYKDDPPPPYSSVVARE</sequence>
<evidence type="ECO:0000256" key="2">
    <source>
        <dbReference type="SAM" id="Phobius"/>
    </source>
</evidence>
<dbReference type="EMBL" id="JAWQEG010004407">
    <property type="protein sequence ID" value="KAK3861764.1"/>
    <property type="molecule type" value="Genomic_DNA"/>
</dbReference>
<evidence type="ECO:0000313" key="4">
    <source>
        <dbReference type="Proteomes" id="UP001286313"/>
    </source>
</evidence>
<protein>
    <submittedName>
        <fullName evidence="3">Uncharacterized protein</fullName>
    </submittedName>
</protein>
<accession>A0AAE1EUD4</accession>
<feature type="compositionally biased region" description="Polar residues" evidence="1">
    <location>
        <begin position="74"/>
        <end position="106"/>
    </location>
</feature>
<dbReference type="Proteomes" id="UP001286313">
    <property type="component" value="Unassembled WGS sequence"/>
</dbReference>
<organism evidence="3 4">
    <name type="scientific">Petrolisthes cinctipes</name>
    <name type="common">Flat porcelain crab</name>
    <dbReference type="NCBI Taxonomy" id="88211"/>
    <lineage>
        <taxon>Eukaryota</taxon>
        <taxon>Metazoa</taxon>
        <taxon>Ecdysozoa</taxon>
        <taxon>Arthropoda</taxon>
        <taxon>Crustacea</taxon>
        <taxon>Multicrustacea</taxon>
        <taxon>Malacostraca</taxon>
        <taxon>Eumalacostraca</taxon>
        <taxon>Eucarida</taxon>
        <taxon>Decapoda</taxon>
        <taxon>Pleocyemata</taxon>
        <taxon>Anomura</taxon>
        <taxon>Galatheoidea</taxon>
        <taxon>Porcellanidae</taxon>
        <taxon>Petrolisthes</taxon>
    </lineage>
</organism>
<keyword evidence="2" id="KW-0472">Membrane</keyword>
<feature type="region of interest" description="Disordered" evidence="1">
    <location>
        <begin position="72"/>
        <end position="125"/>
    </location>
</feature>
<reference evidence="3" key="1">
    <citation type="submission" date="2023-10" db="EMBL/GenBank/DDBJ databases">
        <title>Genome assemblies of two species of porcelain crab, Petrolisthes cinctipes and Petrolisthes manimaculis (Anomura: Porcellanidae).</title>
        <authorList>
            <person name="Angst P."/>
        </authorList>
    </citation>
    <scope>NUCLEOTIDE SEQUENCE</scope>
    <source>
        <strain evidence="3">PB745_01</strain>
        <tissue evidence="3">Gill</tissue>
    </source>
</reference>
<name>A0AAE1EUD4_PETCI</name>
<keyword evidence="4" id="KW-1185">Reference proteome</keyword>
<keyword evidence="2" id="KW-1133">Transmembrane helix</keyword>
<feature type="compositionally biased region" description="Polar residues" evidence="1">
    <location>
        <begin position="322"/>
        <end position="354"/>
    </location>
</feature>
<evidence type="ECO:0000313" key="3">
    <source>
        <dbReference type="EMBL" id="KAK3861764.1"/>
    </source>
</evidence>
<keyword evidence="2" id="KW-0812">Transmembrane</keyword>
<proteinExistence type="predicted"/>